<dbReference type="Pfam" id="PF11823">
    <property type="entry name" value="Se_S_carrier"/>
    <property type="match status" value="1"/>
</dbReference>
<feature type="domain" description="Putative Se/S carrier protein-like" evidence="1">
    <location>
        <begin position="7"/>
        <end position="73"/>
    </location>
</feature>
<organism evidence="2 3">
    <name type="scientific">Candidatus Sediminicultor quintus</name>
    <dbReference type="NCBI Taxonomy" id="1797291"/>
    <lineage>
        <taxon>Bacteria</taxon>
        <taxon>Pseudomonadati</taxon>
        <taxon>Atribacterota</taxon>
        <taxon>Candidatus Phoenicimicrobiia</taxon>
        <taxon>Candidatus Pheonicimicrobiales</taxon>
        <taxon>Candidatus Phoenicimicrobiaceae</taxon>
        <taxon>Candidatus Sediminicultor</taxon>
    </lineage>
</organism>
<comment type="caution">
    <text evidence="2">The sequence shown here is derived from an EMBL/GenBank/DDBJ whole genome shotgun (WGS) entry which is preliminary data.</text>
</comment>
<evidence type="ECO:0000313" key="3">
    <source>
        <dbReference type="Proteomes" id="UP000177701"/>
    </source>
</evidence>
<gene>
    <name evidence="2" type="ORF">A2V47_05080</name>
</gene>
<dbReference type="InterPro" id="IPR021778">
    <property type="entry name" value="Se/S_carrier-like"/>
</dbReference>
<dbReference type="Proteomes" id="UP000177701">
    <property type="component" value="Unassembled WGS sequence"/>
</dbReference>
<dbReference type="EMBL" id="MEYH01000083">
    <property type="protein sequence ID" value="OGD14463.1"/>
    <property type="molecule type" value="Genomic_DNA"/>
</dbReference>
<protein>
    <recommendedName>
        <fullName evidence="1">Putative Se/S carrier protein-like domain-containing protein</fullName>
    </recommendedName>
</protein>
<dbReference type="AlphaFoldDB" id="A0A1F5A7B1"/>
<sequence length="74" mass="8418">MKDNYSVVIFYSTSAAIRTESLAKKQGLAIKLIPVPRHLSSDCGICLQFNNEDKPKIEKILQDGKVEYENIYKI</sequence>
<proteinExistence type="predicted"/>
<dbReference type="STRING" id="1797291.A2V47_05080"/>
<evidence type="ECO:0000259" key="1">
    <source>
        <dbReference type="Pfam" id="PF11823"/>
    </source>
</evidence>
<evidence type="ECO:0000313" key="2">
    <source>
        <dbReference type="EMBL" id="OGD14463.1"/>
    </source>
</evidence>
<reference evidence="2 3" key="1">
    <citation type="journal article" date="2016" name="Nat. Commun.">
        <title>Thousands of microbial genomes shed light on interconnected biogeochemical processes in an aquifer system.</title>
        <authorList>
            <person name="Anantharaman K."/>
            <person name="Brown C.T."/>
            <person name="Hug L.A."/>
            <person name="Sharon I."/>
            <person name="Castelle C.J."/>
            <person name="Probst A.J."/>
            <person name="Thomas B.C."/>
            <person name="Singh A."/>
            <person name="Wilkins M.J."/>
            <person name="Karaoz U."/>
            <person name="Brodie E.L."/>
            <person name="Williams K.H."/>
            <person name="Hubbard S.S."/>
            <person name="Banfield J.F."/>
        </authorList>
    </citation>
    <scope>NUCLEOTIDE SEQUENCE [LARGE SCALE GENOMIC DNA]</scope>
</reference>
<accession>A0A1F5A7B1</accession>
<name>A0A1F5A7B1_9BACT</name>